<dbReference type="InterPro" id="IPR050490">
    <property type="entry name" value="Bact_solute-bd_prot1"/>
</dbReference>
<proteinExistence type="predicted"/>
<comment type="caution">
    <text evidence="2">The sequence shown here is derived from an EMBL/GenBank/DDBJ whole genome shotgun (WGS) entry which is preliminary data.</text>
</comment>
<keyword evidence="1" id="KW-0732">Signal</keyword>
<gene>
    <name evidence="2" type="ORF">IAA64_11925</name>
</gene>
<dbReference type="PANTHER" id="PTHR43649">
    <property type="entry name" value="ARABINOSE-BINDING PROTEIN-RELATED"/>
    <property type="match status" value="1"/>
</dbReference>
<dbReference type="Pfam" id="PF01547">
    <property type="entry name" value="SBP_bac_1"/>
    <property type="match status" value="1"/>
</dbReference>
<dbReference type="AlphaFoldDB" id="A0A9D1TDJ4"/>
<protein>
    <submittedName>
        <fullName evidence="2">Extracellular solute-binding protein</fullName>
    </submittedName>
</protein>
<evidence type="ECO:0000256" key="1">
    <source>
        <dbReference type="SAM" id="SignalP"/>
    </source>
</evidence>
<feature type="signal peptide" evidence="1">
    <location>
        <begin position="1"/>
        <end position="21"/>
    </location>
</feature>
<name>A0A9D1TDJ4_9FIRM</name>
<dbReference type="InterPro" id="IPR006059">
    <property type="entry name" value="SBP"/>
</dbReference>
<evidence type="ECO:0000313" key="3">
    <source>
        <dbReference type="Proteomes" id="UP000886884"/>
    </source>
</evidence>
<dbReference type="SUPFAM" id="SSF53850">
    <property type="entry name" value="Periplasmic binding protein-like II"/>
    <property type="match status" value="1"/>
</dbReference>
<reference evidence="2" key="1">
    <citation type="submission" date="2020-10" db="EMBL/GenBank/DDBJ databases">
        <authorList>
            <person name="Gilroy R."/>
        </authorList>
    </citation>
    <scope>NUCLEOTIDE SEQUENCE</scope>
    <source>
        <strain evidence="2">CHK183-6373</strain>
    </source>
</reference>
<dbReference type="EMBL" id="DVOT01000217">
    <property type="protein sequence ID" value="HIV28675.1"/>
    <property type="molecule type" value="Genomic_DNA"/>
</dbReference>
<sequence length="420" mass="47212">MKKAMLLLLTLALLVSGGALADEAYPETVDLTLYRAIFSASPIGTPIEEEWQARMEDYLGVKLNITWEELPFAEFNTKMPVYLAAGDWADAFLVSGASYTEVNEFGMQGMLVNLLDYLPEDSYYMQYVNASLKNRMAVTAADGNIYGFADGMKSVADAGTQHCWAVRFDTLEEHGIPVPTSMEEILDVARQLKELYPDSYPVTIGEKDLSRWFQLYSSGLSMVYDGEKFVYAPREYAEDNYAVLEYLHTLSSEGLLDPEWMTDTSDQFYTKYLTGRNFISSYIYGSPFSETLNFNEEYDVEWGMINMPATLDGEPGYRASEHEIGQTLSTGFSIVVNAATEYPELVVKMIDYQYSDEIVDLTNWGIEGLTYTVDENGEKDYVDEIKNADLPSAKLAEYGVNQSMSCRSGMIFIPQLNDAA</sequence>
<dbReference type="PANTHER" id="PTHR43649:SF12">
    <property type="entry name" value="DIACETYLCHITOBIOSE BINDING PROTEIN DASA"/>
    <property type="match status" value="1"/>
</dbReference>
<organism evidence="2 3">
    <name type="scientific">Candidatus Ornithocaccomicrobium faecavium</name>
    <dbReference type="NCBI Taxonomy" id="2840890"/>
    <lineage>
        <taxon>Bacteria</taxon>
        <taxon>Bacillati</taxon>
        <taxon>Bacillota</taxon>
        <taxon>Clostridia</taxon>
        <taxon>Candidatus Ornithocaccomicrobium</taxon>
    </lineage>
</organism>
<dbReference type="Gene3D" id="3.40.190.10">
    <property type="entry name" value="Periplasmic binding protein-like II"/>
    <property type="match status" value="2"/>
</dbReference>
<evidence type="ECO:0000313" key="2">
    <source>
        <dbReference type="EMBL" id="HIV28675.1"/>
    </source>
</evidence>
<accession>A0A9D1TDJ4</accession>
<dbReference type="Proteomes" id="UP000886884">
    <property type="component" value="Unassembled WGS sequence"/>
</dbReference>
<reference evidence="2" key="2">
    <citation type="journal article" date="2021" name="PeerJ">
        <title>Extensive microbial diversity within the chicken gut microbiome revealed by metagenomics and culture.</title>
        <authorList>
            <person name="Gilroy R."/>
            <person name="Ravi A."/>
            <person name="Getino M."/>
            <person name="Pursley I."/>
            <person name="Horton D.L."/>
            <person name="Alikhan N.F."/>
            <person name="Baker D."/>
            <person name="Gharbi K."/>
            <person name="Hall N."/>
            <person name="Watson M."/>
            <person name="Adriaenssens E.M."/>
            <person name="Foster-Nyarko E."/>
            <person name="Jarju S."/>
            <person name="Secka A."/>
            <person name="Antonio M."/>
            <person name="Oren A."/>
            <person name="Chaudhuri R.R."/>
            <person name="La Ragione R."/>
            <person name="Hildebrand F."/>
            <person name="Pallen M.J."/>
        </authorList>
    </citation>
    <scope>NUCLEOTIDE SEQUENCE</scope>
    <source>
        <strain evidence="2">CHK183-6373</strain>
    </source>
</reference>
<feature type="non-terminal residue" evidence="2">
    <location>
        <position position="420"/>
    </location>
</feature>
<feature type="chain" id="PRO_5039242802" evidence="1">
    <location>
        <begin position="22"/>
        <end position="420"/>
    </location>
</feature>